<proteinExistence type="predicted"/>
<name>X6MUJ7_RETFI</name>
<keyword evidence="1" id="KW-1133">Transmembrane helix</keyword>
<comment type="caution">
    <text evidence="2">The sequence shown here is derived from an EMBL/GenBank/DDBJ whole genome shotgun (WGS) entry which is preliminary data.</text>
</comment>
<evidence type="ECO:0000313" key="3">
    <source>
        <dbReference type="Proteomes" id="UP000023152"/>
    </source>
</evidence>
<dbReference type="SUPFAM" id="SSF117281">
    <property type="entry name" value="Kelch motif"/>
    <property type="match status" value="1"/>
</dbReference>
<dbReference type="InterPro" id="IPR015915">
    <property type="entry name" value="Kelch-typ_b-propeller"/>
</dbReference>
<protein>
    <recommendedName>
        <fullName evidence="4">Kelch motif family protein</fullName>
    </recommendedName>
</protein>
<keyword evidence="1" id="KW-0812">Transmembrane</keyword>
<keyword evidence="3" id="KW-1185">Reference proteome</keyword>
<dbReference type="Gene3D" id="2.120.10.80">
    <property type="entry name" value="Kelch-type beta propeller"/>
    <property type="match status" value="1"/>
</dbReference>
<reference evidence="2 3" key="1">
    <citation type="journal article" date="2013" name="Curr. Biol.">
        <title>The Genome of the Foraminiferan Reticulomyxa filosa.</title>
        <authorList>
            <person name="Glockner G."/>
            <person name="Hulsmann N."/>
            <person name="Schleicher M."/>
            <person name="Noegel A.A."/>
            <person name="Eichinger L."/>
            <person name="Gallinger C."/>
            <person name="Pawlowski J."/>
            <person name="Sierra R."/>
            <person name="Euteneuer U."/>
            <person name="Pillet L."/>
            <person name="Moustafa A."/>
            <person name="Platzer M."/>
            <person name="Groth M."/>
            <person name="Szafranski K."/>
            <person name="Schliwa M."/>
        </authorList>
    </citation>
    <scope>NUCLEOTIDE SEQUENCE [LARGE SCALE GENOMIC DNA]</scope>
</reference>
<organism evidence="2 3">
    <name type="scientific">Reticulomyxa filosa</name>
    <dbReference type="NCBI Taxonomy" id="46433"/>
    <lineage>
        <taxon>Eukaryota</taxon>
        <taxon>Sar</taxon>
        <taxon>Rhizaria</taxon>
        <taxon>Retaria</taxon>
        <taxon>Foraminifera</taxon>
        <taxon>Monothalamids</taxon>
        <taxon>Reticulomyxidae</taxon>
        <taxon>Reticulomyxa</taxon>
    </lineage>
</organism>
<evidence type="ECO:0000313" key="2">
    <source>
        <dbReference type="EMBL" id="ETO17336.1"/>
    </source>
</evidence>
<evidence type="ECO:0008006" key="4">
    <source>
        <dbReference type="Google" id="ProtNLM"/>
    </source>
</evidence>
<accession>X6MUJ7</accession>
<dbReference type="EMBL" id="ASPP01016848">
    <property type="protein sequence ID" value="ETO17336.1"/>
    <property type="molecule type" value="Genomic_DNA"/>
</dbReference>
<sequence>MGNQNKKQTIITSIPFQNLKDLPIPLDKSQCLLHKQEILICGGNNERACYSYHTLKNEYKFICEYPKNVELFGHCVVKLMDNNKDSNEITLLSFGGCEYAKRHTLIMKYVSVWNNDNKMNQSKKYNQWIPFKDNNNNIIHIGRDEDDYFRVRAVIGGSNNNLLFIAYYPKNISVFDLNTFKWIKHYTFQNNTSCHCFISKLENRQIIMKTNNKNYEMILFSDNIIFSIKYNEDNNNFQCEQIHDCNNIAKFKNCAYVRINDNILFFGGNDGYVISKSIYKYSIHENILTIFDLTLHIPLYNCFGILNEDNTYIHIIGGNNFKRDKISIHMKTKVSDWRNSSQLVIFFFNICIYIYFFFCDQTYIVLKLINSQIMKYNLLFNIGFEF</sequence>
<gene>
    <name evidence="2" type="ORF">RFI_19986</name>
</gene>
<keyword evidence="1" id="KW-0472">Membrane</keyword>
<dbReference type="Proteomes" id="UP000023152">
    <property type="component" value="Unassembled WGS sequence"/>
</dbReference>
<dbReference type="AlphaFoldDB" id="X6MUJ7"/>
<feature type="transmembrane region" description="Helical" evidence="1">
    <location>
        <begin position="343"/>
        <end position="366"/>
    </location>
</feature>
<dbReference type="OrthoDB" id="432528at2759"/>
<evidence type="ECO:0000256" key="1">
    <source>
        <dbReference type="SAM" id="Phobius"/>
    </source>
</evidence>